<dbReference type="InterPro" id="IPR016039">
    <property type="entry name" value="Thiolase-like"/>
</dbReference>
<proteinExistence type="inferred from homology"/>
<dbReference type="Gene3D" id="3.40.47.10">
    <property type="match status" value="2"/>
</dbReference>
<dbReference type="InterPro" id="IPR000794">
    <property type="entry name" value="Beta-ketoacyl_synthase"/>
</dbReference>
<dbReference type="EC" id="4.1.1.87" evidence="6"/>
<organism evidence="6 7">
    <name type="scientific">Burkholderia thailandensis</name>
    <dbReference type="NCBI Taxonomy" id="57975"/>
    <lineage>
        <taxon>Bacteria</taxon>
        <taxon>Pseudomonadati</taxon>
        <taxon>Pseudomonadota</taxon>
        <taxon>Betaproteobacteria</taxon>
        <taxon>Burkholderiales</taxon>
        <taxon>Burkholderiaceae</taxon>
        <taxon>Burkholderia</taxon>
        <taxon>pseudomallei group</taxon>
    </lineage>
</organism>
<dbReference type="PANTHER" id="PTHR11712:SF336">
    <property type="entry name" value="3-OXOACYL-[ACYL-CARRIER-PROTEIN] SYNTHASE, MITOCHONDRIAL"/>
    <property type="match status" value="1"/>
</dbReference>
<dbReference type="GO" id="GO:0004315">
    <property type="term" value="F:3-oxoacyl-[acyl-carrier-protein] synthase activity"/>
    <property type="evidence" value="ECO:0007669"/>
    <property type="project" value="TreeGrafter"/>
</dbReference>
<accession>A0AAW9CV65</accession>
<dbReference type="InterPro" id="IPR020841">
    <property type="entry name" value="PKS_Beta-ketoAc_synthase_dom"/>
</dbReference>
<dbReference type="KEGG" id="btha:DR62_4118"/>
<protein>
    <submittedName>
        <fullName evidence="6">Polyketide biosynthesis malonyl-ACP decarboxylase PksF</fullName>
        <ecNumber evidence="6">4.1.1.87</ecNumber>
    </submittedName>
</protein>
<dbReference type="Pfam" id="PF00109">
    <property type="entry name" value="ketoacyl-synt"/>
    <property type="match status" value="1"/>
</dbReference>
<dbReference type="InterPro" id="IPR014031">
    <property type="entry name" value="Ketoacyl_synth_C"/>
</dbReference>
<comment type="similarity">
    <text evidence="2 4">Belongs to the thiolase-like superfamily. Beta-ketoacyl-ACP synthases family.</text>
</comment>
<dbReference type="SMART" id="SM00825">
    <property type="entry name" value="PKS_KS"/>
    <property type="match status" value="1"/>
</dbReference>
<gene>
    <name evidence="6" type="primary">pksF</name>
    <name evidence="6" type="ORF">C7S16_4632</name>
</gene>
<evidence type="ECO:0000259" key="5">
    <source>
        <dbReference type="PROSITE" id="PS52004"/>
    </source>
</evidence>
<keyword evidence="3 4" id="KW-0808">Transferase</keyword>
<dbReference type="RefSeq" id="WP_025405762.1">
    <property type="nucleotide sequence ID" value="NZ_CP008915.2"/>
</dbReference>
<dbReference type="Proteomes" id="UP001272137">
    <property type="component" value="Unassembled WGS sequence"/>
</dbReference>
<dbReference type="PROSITE" id="PS52004">
    <property type="entry name" value="KS3_2"/>
    <property type="match status" value="1"/>
</dbReference>
<name>A0AAW9CV65_BURTH</name>
<evidence type="ECO:0000256" key="3">
    <source>
        <dbReference type="ARBA" id="ARBA00022679"/>
    </source>
</evidence>
<dbReference type="NCBIfam" id="NF005490">
    <property type="entry name" value="PRK07103.1"/>
    <property type="match status" value="1"/>
</dbReference>
<dbReference type="EMBL" id="QXCT01000001">
    <property type="protein sequence ID" value="MDW9251636.1"/>
    <property type="molecule type" value="Genomic_DNA"/>
</dbReference>
<evidence type="ECO:0000256" key="2">
    <source>
        <dbReference type="ARBA" id="ARBA00008467"/>
    </source>
</evidence>
<comment type="pathway">
    <text evidence="1">Lipid metabolism; fatty acid biosynthesis.</text>
</comment>
<sequence length="417" mass="42709">MARAVVTGLGVVSPIGIGVPAFEAALFAGGAAFGVMRREGRQHAASAFLGAELPAFELPASAFAGAQRLSLPAQAALAALGEAWADAALRELDPARVGLVIGGSNLQQRELARVHEAFRERPLYVRPNHAVSYMDTDLAGACAQAFGVRGAACTVGGASASGLLAVVEAARLVQAGELDACVAVGGLADLSHLECQAFRSLGAMGSERFADDPGAACRPFDRARDGFIYGEACAALVVESPESAGRRGARARAALAGWSVVSGANRGPNATLDAEADAIGRALAHAGWRAADVDYVNPHGSGSVSGDEIELAALAAAGLGHAWLNATKSLTGHALSAAGAVETLATVLQMQASRLHPTRNLDDPIAPARWVRGAPQPARVGRALKLSYGFGGINAAVCLEHVSQRIPREEVSHAGRY</sequence>
<dbReference type="GO" id="GO:0006633">
    <property type="term" value="P:fatty acid biosynthetic process"/>
    <property type="evidence" value="ECO:0007669"/>
    <property type="project" value="TreeGrafter"/>
</dbReference>
<dbReference type="Pfam" id="PF02801">
    <property type="entry name" value="Ketoacyl-synt_C"/>
    <property type="match status" value="1"/>
</dbReference>
<dbReference type="PANTHER" id="PTHR11712">
    <property type="entry name" value="POLYKETIDE SYNTHASE-RELATED"/>
    <property type="match status" value="1"/>
</dbReference>
<evidence type="ECO:0000313" key="7">
    <source>
        <dbReference type="Proteomes" id="UP001272137"/>
    </source>
</evidence>
<dbReference type="GO" id="GO:0016829">
    <property type="term" value="F:lyase activity"/>
    <property type="evidence" value="ECO:0007669"/>
    <property type="project" value="UniProtKB-KW"/>
</dbReference>
<dbReference type="GO" id="GO:0005829">
    <property type="term" value="C:cytosol"/>
    <property type="evidence" value="ECO:0007669"/>
    <property type="project" value="TreeGrafter"/>
</dbReference>
<evidence type="ECO:0000313" key="6">
    <source>
        <dbReference type="EMBL" id="MDW9251636.1"/>
    </source>
</evidence>
<reference evidence="6" key="1">
    <citation type="submission" date="2018-08" db="EMBL/GenBank/DDBJ databases">
        <title>Identification of Burkholderia cepacia strains that express a Burkholderia pseudomallei-like capsular polysaccharide.</title>
        <authorList>
            <person name="Burtnick M.N."/>
            <person name="Vongsouvath M."/>
            <person name="Newton P."/>
            <person name="Wuthiekanun V."/>
            <person name="Limmathurotsakul D."/>
            <person name="Brett P.J."/>
            <person name="Chantratita N."/>
            <person name="Dance D.A."/>
        </authorList>
    </citation>
    <scope>NUCLEOTIDE SEQUENCE</scope>
    <source>
        <strain evidence="6">SBXCC001</strain>
    </source>
</reference>
<dbReference type="InterPro" id="IPR014030">
    <property type="entry name" value="Ketoacyl_synth_N"/>
</dbReference>
<evidence type="ECO:0000256" key="1">
    <source>
        <dbReference type="ARBA" id="ARBA00005194"/>
    </source>
</evidence>
<evidence type="ECO:0000256" key="4">
    <source>
        <dbReference type="RuleBase" id="RU003694"/>
    </source>
</evidence>
<keyword evidence="6" id="KW-0456">Lyase</keyword>
<feature type="domain" description="Ketosynthase family 3 (KS3)" evidence="5">
    <location>
        <begin position="1"/>
        <end position="401"/>
    </location>
</feature>
<dbReference type="SUPFAM" id="SSF53901">
    <property type="entry name" value="Thiolase-like"/>
    <property type="match status" value="2"/>
</dbReference>
<comment type="caution">
    <text evidence="6">The sequence shown here is derived from an EMBL/GenBank/DDBJ whole genome shotgun (WGS) entry which is preliminary data.</text>
</comment>
<dbReference type="AlphaFoldDB" id="A0AAW9CV65"/>